<dbReference type="AlphaFoldDB" id="A0AA39VL27"/>
<protein>
    <submittedName>
        <fullName evidence="1">Uncharacterized protein</fullName>
    </submittedName>
</protein>
<gene>
    <name evidence="1" type="ORF">LWI29_027338</name>
</gene>
<name>A0AA39VL27_ACESA</name>
<reference evidence="1" key="1">
    <citation type="journal article" date="2022" name="Plant J.">
        <title>Strategies of tolerance reflected in two North American maple genomes.</title>
        <authorList>
            <person name="McEvoy S.L."/>
            <person name="Sezen U.U."/>
            <person name="Trouern-Trend A."/>
            <person name="McMahon S.M."/>
            <person name="Schaberg P.G."/>
            <person name="Yang J."/>
            <person name="Wegrzyn J.L."/>
            <person name="Swenson N.G."/>
        </authorList>
    </citation>
    <scope>NUCLEOTIDE SEQUENCE</scope>
    <source>
        <strain evidence="1">NS2018</strain>
    </source>
</reference>
<reference evidence="1" key="2">
    <citation type="submission" date="2023-06" db="EMBL/GenBank/DDBJ databases">
        <authorList>
            <person name="Swenson N.G."/>
            <person name="Wegrzyn J.L."/>
            <person name="Mcevoy S.L."/>
        </authorList>
    </citation>
    <scope>NUCLEOTIDE SEQUENCE</scope>
    <source>
        <strain evidence="1">NS2018</strain>
        <tissue evidence="1">Leaf</tissue>
    </source>
</reference>
<proteinExistence type="predicted"/>
<evidence type="ECO:0000313" key="2">
    <source>
        <dbReference type="Proteomes" id="UP001168877"/>
    </source>
</evidence>
<organism evidence="1 2">
    <name type="scientific">Acer saccharum</name>
    <name type="common">Sugar maple</name>
    <dbReference type="NCBI Taxonomy" id="4024"/>
    <lineage>
        <taxon>Eukaryota</taxon>
        <taxon>Viridiplantae</taxon>
        <taxon>Streptophyta</taxon>
        <taxon>Embryophyta</taxon>
        <taxon>Tracheophyta</taxon>
        <taxon>Spermatophyta</taxon>
        <taxon>Magnoliopsida</taxon>
        <taxon>eudicotyledons</taxon>
        <taxon>Gunneridae</taxon>
        <taxon>Pentapetalae</taxon>
        <taxon>rosids</taxon>
        <taxon>malvids</taxon>
        <taxon>Sapindales</taxon>
        <taxon>Sapindaceae</taxon>
        <taxon>Hippocastanoideae</taxon>
        <taxon>Acereae</taxon>
        <taxon>Acer</taxon>
    </lineage>
</organism>
<evidence type="ECO:0000313" key="1">
    <source>
        <dbReference type="EMBL" id="KAK0582583.1"/>
    </source>
</evidence>
<keyword evidence="2" id="KW-1185">Reference proteome</keyword>
<sequence length="192" mass="21768">MTLCKLRLDFVCSEKKKNGGLLTFSHLRLLPRNSSPLPPQIPSPAPVKPLDEENSQVISLLKSLLYIQSHSKSASSGRTTFEADDLLLRVKVREILLGKFVGWGMKFLWKEEEVFLGVERRFLGFWWRVGRETRRTAPTARSEGIEFSGFGFLIVGSRVWTRELHDSSVLRGCRSTNLVSRSSDKTSRVALC</sequence>
<dbReference type="Proteomes" id="UP001168877">
    <property type="component" value="Unassembled WGS sequence"/>
</dbReference>
<accession>A0AA39VL27</accession>
<dbReference type="EMBL" id="JAUESC010000384">
    <property type="protein sequence ID" value="KAK0582583.1"/>
    <property type="molecule type" value="Genomic_DNA"/>
</dbReference>
<comment type="caution">
    <text evidence="1">The sequence shown here is derived from an EMBL/GenBank/DDBJ whole genome shotgun (WGS) entry which is preliminary data.</text>
</comment>